<proteinExistence type="predicted"/>
<protein>
    <submittedName>
        <fullName evidence="1">Uncharacterized protein</fullName>
    </submittedName>
</protein>
<organism evidence="1 2">
    <name type="scientific">Datura stramonium</name>
    <name type="common">Jimsonweed</name>
    <name type="synonym">Common thornapple</name>
    <dbReference type="NCBI Taxonomy" id="4076"/>
    <lineage>
        <taxon>Eukaryota</taxon>
        <taxon>Viridiplantae</taxon>
        <taxon>Streptophyta</taxon>
        <taxon>Embryophyta</taxon>
        <taxon>Tracheophyta</taxon>
        <taxon>Spermatophyta</taxon>
        <taxon>Magnoliopsida</taxon>
        <taxon>eudicotyledons</taxon>
        <taxon>Gunneridae</taxon>
        <taxon>Pentapetalae</taxon>
        <taxon>asterids</taxon>
        <taxon>lamiids</taxon>
        <taxon>Solanales</taxon>
        <taxon>Solanaceae</taxon>
        <taxon>Solanoideae</taxon>
        <taxon>Datureae</taxon>
        <taxon>Datura</taxon>
    </lineage>
</organism>
<dbReference type="Proteomes" id="UP000823775">
    <property type="component" value="Unassembled WGS sequence"/>
</dbReference>
<reference evidence="1 2" key="1">
    <citation type="journal article" date="2021" name="BMC Genomics">
        <title>Datura genome reveals duplications of psychoactive alkaloid biosynthetic genes and high mutation rate following tissue culture.</title>
        <authorList>
            <person name="Rajewski A."/>
            <person name="Carter-House D."/>
            <person name="Stajich J."/>
            <person name="Litt A."/>
        </authorList>
    </citation>
    <scope>NUCLEOTIDE SEQUENCE [LARGE SCALE GENOMIC DNA]</scope>
    <source>
        <strain evidence="1">AR-01</strain>
    </source>
</reference>
<sequence length="243" mass="28233">MRGPKKFNEMLGIVGDTVSANLMMYRLGDLPLAFQVWFYKCCFMVDKNLISRVGNSVPRIFNWQLRKYPSFMDLTSRITVISIYQFYQSANDDKNYDHDGYQHFNDHDFVVGTANDVVNDEKDWIEYGLTDEDIAKINMSQIKERYRSFGCRCAYIQGWYIYVYDSNHDALNDVLVMQDLLLHAFMIPHFLISIGFYGNRNDIDSNSDAYVNKALFDTLDVNLVSKLPHLTNTDCDAFVATFT</sequence>
<gene>
    <name evidence="1" type="ORF">HAX54_005335</name>
</gene>
<dbReference type="EMBL" id="JACEIK010012612">
    <property type="protein sequence ID" value="MCE3216188.1"/>
    <property type="molecule type" value="Genomic_DNA"/>
</dbReference>
<name>A0ABS8WYC6_DATST</name>
<comment type="caution">
    <text evidence="1">The sequence shown here is derived from an EMBL/GenBank/DDBJ whole genome shotgun (WGS) entry which is preliminary data.</text>
</comment>
<evidence type="ECO:0000313" key="2">
    <source>
        <dbReference type="Proteomes" id="UP000823775"/>
    </source>
</evidence>
<evidence type="ECO:0000313" key="1">
    <source>
        <dbReference type="EMBL" id="MCE3216188.1"/>
    </source>
</evidence>
<dbReference type="PANTHER" id="PTHR48302:SF2">
    <property type="entry name" value="DUF1985 DOMAIN-CONTAINING PROTEIN"/>
    <property type="match status" value="1"/>
</dbReference>
<keyword evidence="2" id="KW-1185">Reference proteome</keyword>
<dbReference type="PANTHER" id="PTHR48302">
    <property type="entry name" value="ULP1 PROTEASE FAMILY, C-TERMINAL CATALYTIC DOMAIN CONTAINING PROTEIN"/>
    <property type="match status" value="1"/>
</dbReference>
<accession>A0ABS8WYC6</accession>